<dbReference type="AlphaFoldDB" id="A0A2T8IMJ0"/>
<evidence type="ECO:0000256" key="1">
    <source>
        <dbReference type="SAM" id="MobiDB-lite"/>
    </source>
</evidence>
<name>A0A2T8IMJ0_9POAL</name>
<sequence length="146" mass="16030">MPLCKKFRFAPLDNEEDIEIMFSGASCTNANVVTPGAREGSAGNGNANRNCNDKDNGSDDVQEVHPSSAEKQPAKRGVAYKSPKKGKKNFRDMQFKRFVDSFVEKASSSFATSSPTDHVRQEIAEMLQSVIEAGAYEGSDEYFYAT</sequence>
<protein>
    <submittedName>
        <fullName evidence="2">Uncharacterized protein</fullName>
    </submittedName>
</protein>
<proteinExistence type="predicted"/>
<reference evidence="2" key="1">
    <citation type="submission" date="2018-04" db="EMBL/GenBank/DDBJ databases">
        <title>WGS assembly of Panicum hallii.</title>
        <authorList>
            <person name="Lovell J."/>
            <person name="Jenkins J."/>
            <person name="Lowry D."/>
            <person name="Mamidi S."/>
            <person name="Sreedasyam A."/>
            <person name="Weng X."/>
            <person name="Barry K."/>
            <person name="Bonette J."/>
            <person name="Campitelli B."/>
            <person name="Daum C."/>
            <person name="Gordon S."/>
            <person name="Gould B."/>
            <person name="Lipzen A."/>
            <person name="Macqueen A."/>
            <person name="Palacio-Mejia J."/>
            <person name="Plott C."/>
            <person name="Shakirov E."/>
            <person name="Shu S."/>
            <person name="Yoshinaga Y."/>
            <person name="Zane M."/>
            <person name="Rokhsar D."/>
            <person name="Grimwood J."/>
            <person name="Schmutz J."/>
            <person name="Juenger T."/>
        </authorList>
    </citation>
    <scope>NUCLEOTIDE SEQUENCE [LARGE SCALE GENOMIC DNA]</scope>
    <source>
        <strain evidence="2">FIL2</strain>
    </source>
</reference>
<dbReference type="Gramene" id="PVH38893">
    <property type="protein sequence ID" value="PVH38893"/>
    <property type="gene ID" value="PAHAL_5G383600"/>
</dbReference>
<dbReference type="PANTHER" id="PTHR47851:SF8">
    <property type="entry name" value="NO APICAL MERISTEM-ASSOCIATED C-TERMINAL DOMAIN-CONTAINING PROTEIN"/>
    <property type="match status" value="1"/>
</dbReference>
<accession>A0A2T8IMJ0</accession>
<dbReference type="PANTHER" id="PTHR47851">
    <property type="entry name" value="OS06G0588700 PROTEIN-RELATED"/>
    <property type="match status" value="1"/>
</dbReference>
<feature type="region of interest" description="Disordered" evidence="1">
    <location>
        <begin position="33"/>
        <end position="87"/>
    </location>
</feature>
<dbReference type="Proteomes" id="UP000243499">
    <property type="component" value="Chromosome 5"/>
</dbReference>
<gene>
    <name evidence="2" type="ORF">PAHAL_5G383600</name>
</gene>
<evidence type="ECO:0000313" key="2">
    <source>
        <dbReference type="EMBL" id="PVH38893.1"/>
    </source>
</evidence>
<organism evidence="2">
    <name type="scientific">Panicum hallii</name>
    <dbReference type="NCBI Taxonomy" id="206008"/>
    <lineage>
        <taxon>Eukaryota</taxon>
        <taxon>Viridiplantae</taxon>
        <taxon>Streptophyta</taxon>
        <taxon>Embryophyta</taxon>
        <taxon>Tracheophyta</taxon>
        <taxon>Spermatophyta</taxon>
        <taxon>Magnoliopsida</taxon>
        <taxon>Liliopsida</taxon>
        <taxon>Poales</taxon>
        <taxon>Poaceae</taxon>
        <taxon>PACMAD clade</taxon>
        <taxon>Panicoideae</taxon>
        <taxon>Panicodae</taxon>
        <taxon>Paniceae</taxon>
        <taxon>Panicinae</taxon>
        <taxon>Panicum</taxon>
        <taxon>Panicum sect. Panicum</taxon>
    </lineage>
</organism>
<dbReference type="EMBL" id="CM008050">
    <property type="protein sequence ID" value="PVH38893.1"/>
    <property type="molecule type" value="Genomic_DNA"/>
</dbReference>